<reference evidence="1" key="1">
    <citation type="submission" date="2023-06" db="EMBL/GenBank/DDBJ databases">
        <title>Genomic Diversity of Vibrio spp. and Metagenomic Analysis of Pathogens in Florida Gulf Coastal Waters Following Hurricane Ian.</title>
        <authorList>
            <person name="Brumfield K.D."/>
        </authorList>
    </citation>
    <scope>NUCLEOTIDE SEQUENCE</scope>
    <source>
        <strain evidence="1">WBS2B-138</strain>
    </source>
</reference>
<protein>
    <submittedName>
        <fullName evidence="1">Uncharacterized protein</fullName>
    </submittedName>
</protein>
<evidence type="ECO:0000313" key="1">
    <source>
        <dbReference type="EMBL" id="MDS1821420.1"/>
    </source>
</evidence>
<sequence>MSNELISLCVEDLNKARMKEINGEGYKSGDIRTYKVAPLSSDPASDIEIHEYMKATSDTNCMISMRTNIGVTSGNSHSTSYQQSSNKVLHFPKAAEVEDLMLVKKVDISTPYPIYLIERYGLDNLGDELCRTQQTSIYLDKSNGDFVVLFDEDFLDKLAPSDILSSLGEESRKFARLYQSTRKSGKNKSYIGIIAKSLNEITDKRNRDESNFYKIKEEVVDLYRNLFINAQNSKKVICLSIKSDRADYRTFYSRSINSILTELVEKQGLRLDIAYMVAAQRKNTFYPINEAGEIQLKAPFHFERKHAHANKSPLNYDENHQYGAYLDQKEWSNTITVVIPYTEEDHKFIKSVVDRLTQLKSELIDFFKVGENQDGLEDSSFSHALECYKGNSSLLLIENK</sequence>
<comment type="caution">
    <text evidence="1">The sequence shown here is derived from an EMBL/GenBank/DDBJ whole genome shotgun (WGS) entry which is preliminary data.</text>
</comment>
<dbReference type="EMBL" id="JAUHGG010000003">
    <property type="protein sequence ID" value="MDS1821420.1"/>
    <property type="molecule type" value="Genomic_DNA"/>
</dbReference>
<dbReference type="RefSeq" id="WP_311020306.1">
    <property type="nucleotide sequence ID" value="NZ_JAUHGG010000003.1"/>
</dbReference>
<dbReference type="AlphaFoldDB" id="A0AAW8Q033"/>
<proteinExistence type="predicted"/>
<evidence type="ECO:0000313" key="2">
    <source>
        <dbReference type="Proteomes" id="UP001253193"/>
    </source>
</evidence>
<dbReference type="Proteomes" id="UP001253193">
    <property type="component" value="Unassembled WGS sequence"/>
</dbReference>
<organism evidence="1 2">
    <name type="scientific">Vibrio parahaemolyticus</name>
    <dbReference type="NCBI Taxonomy" id="670"/>
    <lineage>
        <taxon>Bacteria</taxon>
        <taxon>Pseudomonadati</taxon>
        <taxon>Pseudomonadota</taxon>
        <taxon>Gammaproteobacteria</taxon>
        <taxon>Vibrionales</taxon>
        <taxon>Vibrionaceae</taxon>
        <taxon>Vibrio</taxon>
    </lineage>
</organism>
<gene>
    <name evidence="1" type="ORF">QX249_12180</name>
</gene>
<accession>A0AAW8Q033</accession>
<name>A0AAW8Q033_VIBPH</name>